<dbReference type="PANTHER" id="PTHR33802">
    <property type="entry name" value="SI:CH211-161H7.5-RELATED"/>
    <property type="match status" value="1"/>
</dbReference>
<name>A0A0L0H9C5_SPIPD</name>
<dbReference type="AlphaFoldDB" id="A0A0L0H9C5"/>
<protein>
    <recommendedName>
        <fullName evidence="4">DUF1774-domain-containing protein</fullName>
    </recommendedName>
</protein>
<feature type="transmembrane region" description="Helical" evidence="1">
    <location>
        <begin position="172"/>
        <end position="193"/>
    </location>
</feature>
<keyword evidence="1" id="KW-1133">Transmembrane helix</keyword>
<dbReference type="VEuPathDB" id="FungiDB:SPPG_07014"/>
<feature type="transmembrane region" description="Helical" evidence="1">
    <location>
        <begin position="101"/>
        <end position="124"/>
    </location>
</feature>
<feature type="transmembrane region" description="Helical" evidence="1">
    <location>
        <begin position="224"/>
        <end position="241"/>
    </location>
</feature>
<evidence type="ECO:0008006" key="4">
    <source>
        <dbReference type="Google" id="ProtNLM"/>
    </source>
</evidence>
<dbReference type="OrthoDB" id="5586934at2759"/>
<keyword evidence="3" id="KW-1185">Reference proteome</keyword>
<proteinExistence type="predicted"/>
<dbReference type="OMA" id="YITPAPW"/>
<evidence type="ECO:0000313" key="2">
    <source>
        <dbReference type="EMBL" id="KNC97539.1"/>
    </source>
</evidence>
<feature type="transmembrane region" description="Helical" evidence="1">
    <location>
        <begin position="200"/>
        <end position="218"/>
    </location>
</feature>
<dbReference type="STRING" id="645134.A0A0L0H9C5"/>
<gene>
    <name evidence="2" type="ORF">SPPG_07014</name>
</gene>
<dbReference type="PANTHER" id="PTHR33802:SF1">
    <property type="entry name" value="XK-RELATED PROTEIN"/>
    <property type="match status" value="1"/>
</dbReference>
<dbReference type="RefSeq" id="XP_016605579.1">
    <property type="nucleotide sequence ID" value="XM_016755192.1"/>
</dbReference>
<sequence>MAHPTLLRLGNTIVYLFFLSSSIYNVVGPDATDIGYGKHPTYLTPAPFAFAIWGLIHTLFLGFVIWQWLGDSEEIVVEGYGSYFIIAGLLTSLWHNNWESGHLILSLLILLFASASITIVYHNLRNIPPRTYTQSLFVHAPISLYHGWLVFVTWLNIFAIFTTVHDPAHPPLLHRVLVFLVLLQLTGTAVAYTEFKNRDVGDIPGAFTIAWALFGVAAGQQSKFISISALVMGIIVLLYAFRPQVIKRRIGGGERQPLLGSAAPDEQV</sequence>
<dbReference type="eggNOG" id="ENOG502RZY1">
    <property type="taxonomic scope" value="Eukaryota"/>
</dbReference>
<organism evidence="2 3">
    <name type="scientific">Spizellomyces punctatus (strain DAOM BR117)</name>
    <dbReference type="NCBI Taxonomy" id="645134"/>
    <lineage>
        <taxon>Eukaryota</taxon>
        <taxon>Fungi</taxon>
        <taxon>Fungi incertae sedis</taxon>
        <taxon>Chytridiomycota</taxon>
        <taxon>Chytridiomycota incertae sedis</taxon>
        <taxon>Chytridiomycetes</taxon>
        <taxon>Spizellomycetales</taxon>
        <taxon>Spizellomycetaceae</taxon>
        <taxon>Spizellomyces</taxon>
    </lineage>
</organism>
<feature type="transmembrane region" description="Helical" evidence="1">
    <location>
        <begin position="136"/>
        <end position="160"/>
    </location>
</feature>
<feature type="transmembrane region" description="Helical" evidence="1">
    <location>
        <begin position="48"/>
        <end position="69"/>
    </location>
</feature>
<feature type="transmembrane region" description="Helical" evidence="1">
    <location>
        <begin position="76"/>
        <end position="95"/>
    </location>
</feature>
<evidence type="ECO:0000256" key="1">
    <source>
        <dbReference type="SAM" id="Phobius"/>
    </source>
</evidence>
<dbReference type="InParanoid" id="A0A0L0H9C5"/>
<evidence type="ECO:0000313" key="3">
    <source>
        <dbReference type="Proteomes" id="UP000053201"/>
    </source>
</evidence>
<dbReference type="GeneID" id="27690265"/>
<feature type="transmembrane region" description="Helical" evidence="1">
    <location>
        <begin position="12"/>
        <end position="28"/>
    </location>
</feature>
<reference evidence="2 3" key="1">
    <citation type="submission" date="2009-08" db="EMBL/GenBank/DDBJ databases">
        <title>The Genome Sequence of Spizellomyces punctatus strain DAOM BR117.</title>
        <authorList>
            <consortium name="The Broad Institute Genome Sequencing Platform"/>
            <person name="Russ C."/>
            <person name="Cuomo C."/>
            <person name="Shea T."/>
            <person name="Young S.K."/>
            <person name="Zeng Q."/>
            <person name="Koehrsen M."/>
            <person name="Haas B."/>
            <person name="Borodovsky M."/>
            <person name="Guigo R."/>
            <person name="Alvarado L."/>
            <person name="Berlin A."/>
            <person name="Bochicchio J."/>
            <person name="Borenstein D."/>
            <person name="Chapman S."/>
            <person name="Chen Z."/>
            <person name="Engels R."/>
            <person name="Freedman E."/>
            <person name="Gellesch M."/>
            <person name="Goldberg J."/>
            <person name="Griggs A."/>
            <person name="Gujja S."/>
            <person name="Heiman D."/>
            <person name="Hepburn T."/>
            <person name="Howarth C."/>
            <person name="Jen D."/>
            <person name="Larson L."/>
            <person name="Lewis B."/>
            <person name="Mehta T."/>
            <person name="Park D."/>
            <person name="Pearson M."/>
            <person name="Roberts A."/>
            <person name="Saif S."/>
            <person name="Shenoy N."/>
            <person name="Sisk P."/>
            <person name="Stolte C."/>
            <person name="Sykes S."/>
            <person name="Thomson T."/>
            <person name="Walk T."/>
            <person name="White J."/>
            <person name="Yandava C."/>
            <person name="Burger G."/>
            <person name="Gray M.W."/>
            <person name="Holland P.W.H."/>
            <person name="King N."/>
            <person name="Lang F.B.F."/>
            <person name="Roger A.J."/>
            <person name="Ruiz-Trillo I."/>
            <person name="Lander E."/>
            <person name="Nusbaum C."/>
        </authorList>
    </citation>
    <scope>NUCLEOTIDE SEQUENCE [LARGE SCALE GENOMIC DNA]</scope>
    <source>
        <strain evidence="2 3">DAOM BR117</strain>
    </source>
</reference>
<dbReference type="EMBL" id="KQ257463">
    <property type="protein sequence ID" value="KNC97539.1"/>
    <property type="molecule type" value="Genomic_DNA"/>
</dbReference>
<keyword evidence="1" id="KW-0812">Transmembrane</keyword>
<keyword evidence="1" id="KW-0472">Membrane</keyword>
<accession>A0A0L0H9C5</accession>
<dbReference type="Proteomes" id="UP000053201">
    <property type="component" value="Unassembled WGS sequence"/>
</dbReference>